<reference evidence="1" key="1">
    <citation type="submission" date="2019-09" db="EMBL/GenBank/DDBJ databases">
        <authorList>
            <person name="Rodrigo-Torres L."/>
            <person name="Arahal R. D."/>
            <person name="Lucena T."/>
        </authorList>
    </citation>
    <scope>NUCLEOTIDE SEQUENCE</scope>
    <source>
        <strain evidence="1">ISS653</strain>
    </source>
</reference>
<name>A0AC61YA36_9FLAO</name>
<accession>A0AC61YA36</accession>
<dbReference type="EMBL" id="CABVMM010000010">
    <property type="protein sequence ID" value="VVV01367.1"/>
    <property type="molecule type" value="Genomic_DNA"/>
</dbReference>
<evidence type="ECO:0000313" key="2">
    <source>
        <dbReference type="Proteomes" id="UP000356253"/>
    </source>
</evidence>
<evidence type="ECO:0000313" key="1">
    <source>
        <dbReference type="EMBL" id="VVV01367.1"/>
    </source>
</evidence>
<dbReference type="Proteomes" id="UP000356253">
    <property type="component" value="Unassembled WGS sequence"/>
</dbReference>
<keyword evidence="2" id="KW-1185">Reference proteome</keyword>
<protein>
    <submittedName>
        <fullName evidence="1">Uncharacterized protein</fullName>
    </submittedName>
</protein>
<proteinExistence type="predicted"/>
<comment type="caution">
    <text evidence="1">The sequence shown here is derived from an EMBL/GenBank/DDBJ whole genome shotgun (WGS) entry which is preliminary data.</text>
</comment>
<sequence length="94" mass="10820">MKLVLDILGWVGSFFVVISYALSQVKHKDYSTLCRYLNLCGGILVAFNCFYYSAIPSFVTNVIWTFIAIISISGNKGLWKRNNRFRSRRKPGFK</sequence>
<organism evidence="1 2">
    <name type="scientific">Mesonia oceanica</name>
    <dbReference type="NCBI Taxonomy" id="2687242"/>
    <lineage>
        <taxon>Bacteria</taxon>
        <taxon>Pseudomonadati</taxon>
        <taxon>Bacteroidota</taxon>
        <taxon>Flavobacteriia</taxon>
        <taxon>Flavobacteriales</taxon>
        <taxon>Flavobacteriaceae</taxon>
        <taxon>Mesonia</taxon>
    </lineage>
</organism>
<gene>
    <name evidence="1" type="ORF">FVB9532_02657</name>
</gene>